<dbReference type="Pfam" id="PF12609">
    <property type="entry name" value="DUF3774"/>
    <property type="match status" value="1"/>
</dbReference>
<evidence type="ECO:0000313" key="2">
    <source>
        <dbReference type="Proteomes" id="UP000030748"/>
    </source>
</evidence>
<reference evidence="1 2" key="1">
    <citation type="journal article" date="2013" name="Proc. Natl. Acad. Sci. U.S.A.">
        <title>Fine-scale variation in meiotic recombination in Mimulus inferred from population shotgun sequencing.</title>
        <authorList>
            <person name="Hellsten U."/>
            <person name="Wright K.M."/>
            <person name="Jenkins J."/>
            <person name="Shu S."/>
            <person name="Yuan Y."/>
            <person name="Wessler S.R."/>
            <person name="Schmutz J."/>
            <person name="Willis J.H."/>
            <person name="Rokhsar D.S."/>
        </authorList>
    </citation>
    <scope>NUCLEOTIDE SEQUENCE [LARGE SCALE GENOMIC DNA]</scope>
    <source>
        <strain evidence="2">cv. DUN x IM62</strain>
    </source>
</reference>
<name>A0A022QER8_ERYGU</name>
<proteinExistence type="predicted"/>
<dbReference type="InterPro" id="IPR022251">
    <property type="entry name" value="DUF3774_wound-induced"/>
</dbReference>
<gene>
    <name evidence="1" type="ORF">MIMGU_mgv1a024634mg</name>
</gene>
<dbReference type="Proteomes" id="UP000030748">
    <property type="component" value="Unassembled WGS sequence"/>
</dbReference>
<protein>
    <submittedName>
        <fullName evidence="1">Uncharacterized protein</fullName>
    </submittedName>
</protein>
<dbReference type="EMBL" id="KI631751">
    <property type="protein sequence ID" value="EYU26099.1"/>
    <property type="molecule type" value="Genomic_DNA"/>
</dbReference>
<keyword evidence="2" id="KW-1185">Reference proteome</keyword>
<sequence>MSYMGRLWMATSVALVNCHSDQGGLKLKSALKFLDHGGRSIPDVAELRWCSAVLNSDLRGFLGGDQKKKKQAADESVRQVMYLNCWAQG</sequence>
<organism evidence="1 2">
    <name type="scientific">Erythranthe guttata</name>
    <name type="common">Yellow monkey flower</name>
    <name type="synonym">Mimulus guttatus</name>
    <dbReference type="NCBI Taxonomy" id="4155"/>
    <lineage>
        <taxon>Eukaryota</taxon>
        <taxon>Viridiplantae</taxon>
        <taxon>Streptophyta</taxon>
        <taxon>Embryophyta</taxon>
        <taxon>Tracheophyta</taxon>
        <taxon>Spermatophyta</taxon>
        <taxon>Magnoliopsida</taxon>
        <taxon>eudicotyledons</taxon>
        <taxon>Gunneridae</taxon>
        <taxon>Pentapetalae</taxon>
        <taxon>asterids</taxon>
        <taxon>lamiids</taxon>
        <taxon>Lamiales</taxon>
        <taxon>Phrymaceae</taxon>
        <taxon>Erythranthe</taxon>
    </lineage>
</organism>
<evidence type="ECO:0000313" key="1">
    <source>
        <dbReference type="EMBL" id="EYU26099.1"/>
    </source>
</evidence>
<dbReference type="AlphaFoldDB" id="A0A022QER8"/>
<accession>A0A022QER8</accession>
<dbReference type="PANTHER" id="PTHR33090">
    <property type="entry name" value="DUF3774 DOMAIN PROTEIN-RELATED"/>
    <property type="match status" value="1"/>
</dbReference>
<dbReference type="PhylomeDB" id="A0A022QER8"/>